<organism evidence="1 2">
    <name type="scientific">Decorospora gaudefroyi</name>
    <dbReference type="NCBI Taxonomy" id="184978"/>
    <lineage>
        <taxon>Eukaryota</taxon>
        <taxon>Fungi</taxon>
        <taxon>Dikarya</taxon>
        <taxon>Ascomycota</taxon>
        <taxon>Pezizomycotina</taxon>
        <taxon>Dothideomycetes</taxon>
        <taxon>Pleosporomycetidae</taxon>
        <taxon>Pleosporales</taxon>
        <taxon>Pleosporineae</taxon>
        <taxon>Pleosporaceae</taxon>
        <taxon>Decorospora</taxon>
    </lineage>
</organism>
<keyword evidence="2" id="KW-1185">Reference proteome</keyword>
<proteinExistence type="predicted"/>
<protein>
    <submittedName>
        <fullName evidence="1">Uncharacterized protein</fullName>
    </submittedName>
</protein>
<evidence type="ECO:0000313" key="1">
    <source>
        <dbReference type="EMBL" id="KAF1828444.1"/>
    </source>
</evidence>
<dbReference type="AlphaFoldDB" id="A0A6A5K1X8"/>
<sequence>MNPFSELENALDEQAYKAFVELVFPGQIESDGITNGPCNWNELPNNYQKALNLGFGVPIKDSTQVYQKAQGLLGLSTGDKALLAVQREMRLNIAKLVNLLESISVAGVYEELERYMKLTEEQACIEREIADAVLCYFQQLGCDIEDLGIR</sequence>
<gene>
    <name evidence="1" type="ORF">BDW02DRAFT_652051</name>
</gene>
<evidence type="ECO:0000313" key="2">
    <source>
        <dbReference type="Proteomes" id="UP000800040"/>
    </source>
</evidence>
<accession>A0A6A5K1X8</accession>
<dbReference type="Proteomes" id="UP000800040">
    <property type="component" value="Unassembled WGS sequence"/>
</dbReference>
<dbReference type="OrthoDB" id="3695007at2759"/>
<reference evidence="1" key="1">
    <citation type="submission" date="2020-01" db="EMBL/GenBank/DDBJ databases">
        <authorList>
            <consortium name="DOE Joint Genome Institute"/>
            <person name="Haridas S."/>
            <person name="Albert R."/>
            <person name="Binder M."/>
            <person name="Bloem J."/>
            <person name="Labutti K."/>
            <person name="Salamov A."/>
            <person name="Andreopoulos B."/>
            <person name="Baker S.E."/>
            <person name="Barry K."/>
            <person name="Bills G."/>
            <person name="Bluhm B.H."/>
            <person name="Cannon C."/>
            <person name="Castanera R."/>
            <person name="Culley D.E."/>
            <person name="Daum C."/>
            <person name="Ezra D."/>
            <person name="Gonzalez J.B."/>
            <person name="Henrissat B."/>
            <person name="Kuo A."/>
            <person name="Liang C."/>
            <person name="Lipzen A."/>
            <person name="Lutzoni F."/>
            <person name="Magnuson J."/>
            <person name="Mondo S."/>
            <person name="Nolan M."/>
            <person name="Ohm R."/>
            <person name="Pangilinan J."/>
            <person name="Park H.-J."/>
            <person name="Ramirez L."/>
            <person name="Alfaro M."/>
            <person name="Sun H."/>
            <person name="Tritt A."/>
            <person name="Yoshinaga Y."/>
            <person name="Zwiers L.-H."/>
            <person name="Turgeon B.G."/>
            <person name="Goodwin S.B."/>
            <person name="Spatafora J.W."/>
            <person name="Crous P.W."/>
            <person name="Grigoriev I.V."/>
        </authorList>
    </citation>
    <scope>NUCLEOTIDE SEQUENCE</scope>
    <source>
        <strain evidence="1">P77</strain>
    </source>
</reference>
<dbReference type="EMBL" id="ML975546">
    <property type="protein sequence ID" value="KAF1828444.1"/>
    <property type="molecule type" value="Genomic_DNA"/>
</dbReference>
<name>A0A6A5K1X8_9PLEO</name>